<organism evidence="6 7">
    <name type="scientific">Rhodococcus pseudokoreensis</name>
    <dbReference type="NCBI Taxonomy" id="2811421"/>
    <lineage>
        <taxon>Bacteria</taxon>
        <taxon>Bacillati</taxon>
        <taxon>Actinomycetota</taxon>
        <taxon>Actinomycetes</taxon>
        <taxon>Mycobacteriales</taxon>
        <taxon>Nocardiaceae</taxon>
        <taxon>Rhodococcus</taxon>
    </lineage>
</organism>
<dbReference type="InterPro" id="IPR036291">
    <property type="entry name" value="NAD(P)-bd_dom_sf"/>
</dbReference>
<dbReference type="EMBL" id="CP070619">
    <property type="protein sequence ID" value="QSE92781.1"/>
    <property type="molecule type" value="Genomic_DNA"/>
</dbReference>
<dbReference type="Pfam" id="PF00107">
    <property type="entry name" value="ADH_zinc_N"/>
    <property type="match status" value="1"/>
</dbReference>
<dbReference type="InterPro" id="IPR013154">
    <property type="entry name" value="ADH-like_N"/>
</dbReference>
<dbReference type="PANTHER" id="PTHR43401:SF2">
    <property type="entry name" value="L-THREONINE 3-DEHYDROGENASE"/>
    <property type="match status" value="1"/>
</dbReference>
<dbReference type="SMART" id="SM00829">
    <property type="entry name" value="PKS_ER"/>
    <property type="match status" value="1"/>
</dbReference>
<evidence type="ECO:0000259" key="5">
    <source>
        <dbReference type="SMART" id="SM00829"/>
    </source>
</evidence>
<evidence type="ECO:0000256" key="4">
    <source>
        <dbReference type="ARBA" id="ARBA00023002"/>
    </source>
</evidence>
<name>A0A974ZW94_9NOCA</name>
<proteinExistence type="predicted"/>
<keyword evidence="4" id="KW-0560">Oxidoreductase</keyword>
<evidence type="ECO:0000256" key="3">
    <source>
        <dbReference type="ARBA" id="ARBA00022833"/>
    </source>
</evidence>
<dbReference type="SUPFAM" id="SSF51735">
    <property type="entry name" value="NAD(P)-binding Rossmann-fold domains"/>
    <property type="match status" value="1"/>
</dbReference>
<dbReference type="Gene3D" id="3.40.50.720">
    <property type="entry name" value="NAD(P)-binding Rossmann-like Domain"/>
    <property type="match status" value="1"/>
</dbReference>
<dbReference type="SUPFAM" id="SSF50129">
    <property type="entry name" value="GroES-like"/>
    <property type="match status" value="1"/>
</dbReference>
<dbReference type="InterPro" id="IPR020843">
    <property type="entry name" value="ER"/>
</dbReference>
<dbReference type="InterPro" id="IPR050129">
    <property type="entry name" value="Zn_alcohol_dh"/>
</dbReference>
<dbReference type="InterPro" id="IPR013149">
    <property type="entry name" value="ADH-like_C"/>
</dbReference>
<comment type="cofactor">
    <cofactor evidence="1">
        <name>Zn(2+)</name>
        <dbReference type="ChEBI" id="CHEBI:29105"/>
    </cofactor>
</comment>
<dbReference type="Gene3D" id="3.90.180.10">
    <property type="entry name" value="Medium-chain alcohol dehydrogenases, catalytic domain"/>
    <property type="match status" value="1"/>
</dbReference>
<evidence type="ECO:0000256" key="1">
    <source>
        <dbReference type="ARBA" id="ARBA00001947"/>
    </source>
</evidence>
<reference evidence="6 7" key="2">
    <citation type="journal article" date="2022" name="Arch. Microbiol.">
        <title>Rhodococcus pseudokoreensis sp. nov. isolated from the rhizosphere of young M26 apple rootstocks.</title>
        <authorList>
            <person name="Kampfer P."/>
            <person name="Glaeser S.P."/>
            <person name="Blom J."/>
            <person name="Wolf J."/>
            <person name="Benning S."/>
            <person name="Schloter M."/>
            <person name="Neumann-Schaal M."/>
        </authorList>
    </citation>
    <scope>NUCLEOTIDE SEQUENCE [LARGE SCALE GENOMIC DNA]</scope>
    <source>
        <strain evidence="6 7">R79</strain>
    </source>
</reference>
<evidence type="ECO:0000313" key="7">
    <source>
        <dbReference type="Proteomes" id="UP000662986"/>
    </source>
</evidence>
<evidence type="ECO:0000256" key="2">
    <source>
        <dbReference type="ARBA" id="ARBA00022723"/>
    </source>
</evidence>
<protein>
    <submittedName>
        <fullName evidence="6">Zinc-binding dehydrogenase</fullName>
    </submittedName>
</protein>
<keyword evidence="7" id="KW-1185">Reference proteome</keyword>
<evidence type="ECO:0000313" key="6">
    <source>
        <dbReference type="EMBL" id="QSE92781.1"/>
    </source>
</evidence>
<dbReference type="Pfam" id="PF08240">
    <property type="entry name" value="ADH_N"/>
    <property type="match status" value="1"/>
</dbReference>
<accession>A0A974ZW94</accession>
<dbReference type="PANTHER" id="PTHR43401">
    <property type="entry name" value="L-THREONINE 3-DEHYDROGENASE"/>
    <property type="match status" value="1"/>
</dbReference>
<feature type="domain" description="Enoyl reductase (ER)" evidence="5">
    <location>
        <begin position="11"/>
        <end position="365"/>
    </location>
</feature>
<keyword evidence="2" id="KW-0479">Metal-binding</keyword>
<dbReference type="RefSeq" id="WP_206009233.1">
    <property type="nucleotide sequence ID" value="NZ_CP070619.1"/>
</dbReference>
<dbReference type="Proteomes" id="UP000662986">
    <property type="component" value="Chromosome"/>
</dbReference>
<gene>
    <name evidence="6" type="ORF">JWS13_31385</name>
</gene>
<keyword evidence="3" id="KW-0862">Zinc</keyword>
<sequence>MATTATALVQTAPYEQHFEEIPLPVIEPGAALIRVEANGLCASDIDSFEGVDPVYAPGDMSRYPRINGHEIVGIIEELGEMTSARAGLKVGDRVAVNPFLSCGSCPACRRDDVSFCTGWDFQQNCYGYIPLRYAPGLWGGYSTHVYVHPQAILYRFPADVSPLDATLWNPLAGGIQWAVMNAGTTIGSRVGILGTGQRGMACAAAAKAAGAGVVVTTGLTRDAHKLELARQLGADVTVDVETEDLRAAVDGATGGEGLDIIIDTTPGATHVLGEAIEMLRPGGTLVTVGIKTRTVPDFPIDRVTTRGIRIVGSLGQTHEAYAKAAALIASHSMPLHLMRTHVLGFDHLDHAIELLRGSVAGQSAVNIVVTPTFGN</sequence>
<reference evidence="6 7" key="1">
    <citation type="journal article" date="2021" name="Microbiol. Resour. Announc.">
        <title>Complete Genome Sequences of Two Rhodococcus sp. Strains with Large and Linear Chromosomes, Isolated from Apple Rhizosphere.</title>
        <authorList>
            <person name="Benning S."/>
            <person name="Brugnone N."/>
            <person name="Siani R."/>
            <person name="Kublik S."/>
            <person name="Schloter M."/>
            <person name="Rad V."/>
        </authorList>
    </citation>
    <scope>NUCLEOTIDE SEQUENCE [LARGE SCALE GENOMIC DNA]</scope>
    <source>
        <strain evidence="6 7">R79</strain>
    </source>
</reference>
<dbReference type="InterPro" id="IPR011032">
    <property type="entry name" value="GroES-like_sf"/>
</dbReference>